<dbReference type="EMBL" id="JAANXD010000059">
    <property type="protein sequence ID" value="MBS1258390.1"/>
    <property type="molecule type" value="Genomic_DNA"/>
</dbReference>
<gene>
    <name evidence="2" type="ORF">MAG551_01449</name>
</gene>
<feature type="transmembrane region" description="Helical" evidence="1">
    <location>
        <begin position="56"/>
        <end position="75"/>
    </location>
</feature>
<keyword evidence="1" id="KW-0472">Membrane</keyword>
<feature type="transmembrane region" description="Helical" evidence="1">
    <location>
        <begin position="136"/>
        <end position="159"/>
    </location>
</feature>
<evidence type="ECO:0000256" key="1">
    <source>
        <dbReference type="SAM" id="Phobius"/>
    </source>
</evidence>
<dbReference type="PANTHER" id="PTHR39165:SF1">
    <property type="entry name" value="DUF456 DOMAIN-CONTAINING PROTEIN"/>
    <property type="match status" value="1"/>
</dbReference>
<reference evidence="2" key="1">
    <citation type="journal article" date="2021" name="ISME J.">
        <title>Fine-scale metabolic discontinuity in a stratified prokaryote microbiome of a Red Sea deep halocline.</title>
        <authorList>
            <person name="Michoud G."/>
            <person name="Ngugi D.K."/>
            <person name="Barozzi A."/>
            <person name="Merlino G."/>
            <person name="Calleja M.L."/>
            <person name="Delgado-Huertas A."/>
            <person name="Moran X.A.G."/>
            <person name="Daffonchio D."/>
        </authorList>
    </citation>
    <scope>NUCLEOTIDE SEQUENCE</scope>
    <source>
        <strain evidence="2">SuakinDeep_MAG55_1</strain>
    </source>
</reference>
<feature type="transmembrane region" description="Helical" evidence="1">
    <location>
        <begin position="87"/>
        <end position="116"/>
    </location>
</feature>
<proteinExistence type="predicted"/>
<sequence>MDAYHITILIIALLIMLGGLAGVVLPIIPSTPLILAGIVIYAVCDGFESISRLLLVTLGVLTIVSVVIDYFGGVIGAKKFGATKWGIIGSILGCIGGFITGGIVGIIIGPFLGAVLLELVFGKDLRGAFKSGVGTLVGFIGGAVAKLAIGVIMIGVFLWKVF</sequence>
<protein>
    <recommendedName>
        <fullName evidence="4">DUF456 domain-containing protein</fullName>
    </recommendedName>
</protein>
<keyword evidence="1" id="KW-1133">Transmembrane helix</keyword>
<comment type="caution">
    <text evidence="2">The sequence shown here is derived from an EMBL/GenBank/DDBJ whole genome shotgun (WGS) entry which is preliminary data.</text>
</comment>
<dbReference type="Proteomes" id="UP000722750">
    <property type="component" value="Unassembled WGS sequence"/>
</dbReference>
<keyword evidence="1" id="KW-0812">Transmembrane</keyword>
<dbReference type="AlphaFoldDB" id="A0A942A0X0"/>
<dbReference type="InterPro" id="IPR007403">
    <property type="entry name" value="DUF456"/>
</dbReference>
<dbReference type="Pfam" id="PF04306">
    <property type="entry name" value="DUF456"/>
    <property type="match status" value="1"/>
</dbReference>
<organism evidence="2 3">
    <name type="scientific">Candidatus Scalindua arabica</name>
    <dbReference type="NCBI Taxonomy" id="1127984"/>
    <lineage>
        <taxon>Bacteria</taxon>
        <taxon>Pseudomonadati</taxon>
        <taxon>Planctomycetota</taxon>
        <taxon>Candidatus Brocadiia</taxon>
        <taxon>Candidatus Brocadiales</taxon>
        <taxon>Candidatus Scalinduaceae</taxon>
        <taxon>Candidatus Scalindua</taxon>
    </lineage>
</organism>
<evidence type="ECO:0000313" key="3">
    <source>
        <dbReference type="Proteomes" id="UP000722750"/>
    </source>
</evidence>
<evidence type="ECO:0008006" key="4">
    <source>
        <dbReference type="Google" id="ProtNLM"/>
    </source>
</evidence>
<name>A0A942A0X0_9BACT</name>
<evidence type="ECO:0000313" key="2">
    <source>
        <dbReference type="EMBL" id="MBS1258390.1"/>
    </source>
</evidence>
<accession>A0A942A0X0</accession>
<dbReference type="PANTHER" id="PTHR39165">
    <property type="entry name" value="IG HYPOTHETICAL 17883"/>
    <property type="match status" value="1"/>
</dbReference>
<feature type="transmembrane region" description="Helical" evidence="1">
    <location>
        <begin position="6"/>
        <end position="25"/>
    </location>
</feature>